<evidence type="ECO:0000313" key="1">
    <source>
        <dbReference type="EMBL" id="CAK0821382.1"/>
    </source>
</evidence>
<evidence type="ECO:0000313" key="2">
    <source>
        <dbReference type="Proteomes" id="UP001189429"/>
    </source>
</evidence>
<keyword evidence="2" id="KW-1185">Reference proteome</keyword>
<proteinExistence type="predicted"/>
<evidence type="ECO:0008006" key="3">
    <source>
        <dbReference type="Google" id="ProtNLM"/>
    </source>
</evidence>
<name>A0ABN9RSI8_9DINO</name>
<protein>
    <recommendedName>
        <fullName evidence="3">Sulfhydryl oxidase</fullName>
    </recommendedName>
</protein>
<gene>
    <name evidence="1" type="ORF">PCOR1329_LOCUS22719</name>
</gene>
<sequence>MIRLAVAESADPLTGGPFGHPGASMKCSPVLLGASRSALFGEPKDPNGSADLLQYWLNGTCDPAKCYLIFRFDHHRYSHQCACIQLWAEHARLEGSDTIERYCQAALPDHGPSCLTFFERLAGLGREAAASDCDMAQGVR</sequence>
<dbReference type="EMBL" id="CAUYUJ010007624">
    <property type="protein sequence ID" value="CAK0821382.1"/>
    <property type="molecule type" value="Genomic_DNA"/>
</dbReference>
<accession>A0ABN9RSI8</accession>
<organism evidence="1 2">
    <name type="scientific">Prorocentrum cordatum</name>
    <dbReference type="NCBI Taxonomy" id="2364126"/>
    <lineage>
        <taxon>Eukaryota</taxon>
        <taxon>Sar</taxon>
        <taxon>Alveolata</taxon>
        <taxon>Dinophyceae</taxon>
        <taxon>Prorocentrales</taxon>
        <taxon>Prorocentraceae</taxon>
        <taxon>Prorocentrum</taxon>
    </lineage>
</organism>
<dbReference type="Proteomes" id="UP001189429">
    <property type="component" value="Unassembled WGS sequence"/>
</dbReference>
<comment type="caution">
    <text evidence="1">The sequence shown here is derived from an EMBL/GenBank/DDBJ whole genome shotgun (WGS) entry which is preliminary data.</text>
</comment>
<reference evidence="1" key="1">
    <citation type="submission" date="2023-10" db="EMBL/GenBank/DDBJ databases">
        <authorList>
            <person name="Chen Y."/>
            <person name="Shah S."/>
            <person name="Dougan E. K."/>
            <person name="Thang M."/>
            <person name="Chan C."/>
        </authorList>
    </citation>
    <scope>NUCLEOTIDE SEQUENCE [LARGE SCALE GENOMIC DNA]</scope>
</reference>